<reference evidence="3 4" key="1">
    <citation type="journal article" date="2014" name="Nat. Genet.">
        <title>Genome and transcriptome of the porcine whipworm Trichuris suis.</title>
        <authorList>
            <person name="Jex A.R."/>
            <person name="Nejsum P."/>
            <person name="Schwarz E.M."/>
            <person name="Hu L."/>
            <person name="Young N.D."/>
            <person name="Hall R.S."/>
            <person name="Korhonen P.K."/>
            <person name="Liao S."/>
            <person name="Thamsborg S."/>
            <person name="Xia J."/>
            <person name="Xu P."/>
            <person name="Wang S."/>
            <person name="Scheerlinck J.P."/>
            <person name="Hofmann A."/>
            <person name="Sternberg P.W."/>
            <person name="Wang J."/>
            <person name="Gasser R.B."/>
        </authorList>
    </citation>
    <scope>NUCLEOTIDE SEQUENCE [LARGE SCALE GENOMIC DNA]</scope>
    <source>
        <strain evidence="3">DCEP-RM93F</strain>
        <strain evidence="2">DCEP-RM93M</strain>
    </source>
</reference>
<evidence type="ECO:0000313" key="4">
    <source>
        <dbReference type="Proteomes" id="UP000030764"/>
    </source>
</evidence>
<sequence length="83" mass="9731">MTQWIKAQLANFSIQRDGQGGRDCQILLKMLLHDYHETDIGQLEEDSGDQWRQPLPLVRRDPTDREHSETHGEMSMCDKEQHV</sequence>
<evidence type="ECO:0000313" key="3">
    <source>
        <dbReference type="EMBL" id="KFD71719.1"/>
    </source>
</evidence>
<organism evidence="3">
    <name type="scientific">Trichuris suis</name>
    <name type="common">pig whipworm</name>
    <dbReference type="NCBI Taxonomy" id="68888"/>
    <lineage>
        <taxon>Eukaryota</taxon>
        <taxon>Metazoa</taxon>
        <taxon>Ecdysozoa</taxon>
        <taxon>Nematoda</taxon>
        <taxon>Enoplea</taxon>
        <taxon>Dorylaimia</taxon>
        <taxon>Trichinellida</taxon>
        <taxon>Trichuridae</taxon>
        <taxon>Trichuris</taxon>
    </lineage>
</organism>
<keyword evidence="4" id="KW-1185">Reference proteome</keyword>
<protein>
    <submittedName>
        <fullName evidence="3">Uncharacterized protein</fullName>
    </submittedName>
</protein>
<dbReference type="AlphaFoldDB" id="A0A085NQH3"/>
<accession>A0A085NQH3</accession>
<feature type="region of interest" description="Disordered" evidence="1">
    <location>
        <begin position="43"/>
        <end position="83"/>
    </location>
</feature>
<dbReference type="Proteomes" id="UP000030764">
    <property type="component" value="Unassembled WGS sequence"/>
</dbReference>
<dbReference type="Proteomes" id="UP000030758">
    <property type="component" value="Unassembled WGS sequence"/>
</dbReference>
<feature type="compositionally biased region" description="Basic and acidic residues" evidence="1">
    <location>
        <begin position="58"/>
        <end position="83"/>
    </location>
</feature>
<name>A0A085NQH3_9BILA</name>
<evidence type="ECO:0000313" key="2">
    <source>
        <dbReference type="EMBL" id="KFD54847.1"/>
    </source>
</evidence>
<evidence type="ECO:0000256" key="1">
    <source>
        <dbReference type="SAM" id="MobiDB-lite"/>
    </source>
</evidence>
<dbReference type="EMBL" id="KL363204">
    <property type="protein sequence ID" value="KFD54847.1"/>
    <property type="molecule type" value="Genomic_DNA"/>
</dbReference>
<dbReference type="EMBL" id="KL367481">
    <property type="protein sequence ID" value="KFD71719.1"/>
    <property type="molecule type" value="Genomic_DNA"/>
</dbReference>
<proteinExistence type="predicted"/>
<gene>
    <name evidence="2" type="ORF">M513_04281</name>
    <name evidence="3" type="ORF">M514_04281</name>
</gene>